<dbReference type="InterPro" id="IPR036388">
    <property type="entry name" value="WH-like_DNA-bd_sf"/>
</dbReference>
<dbReference type="GO" id="GO:0006950">
    <property type="term" value="P:response to stress"/>
    <property type="evidence" value="ECO:0007669"/>
    <property type="project" value="TreeGrafter"/>
</dbReference>
<keyword evidence="3" id="KW-1185">Reference proteome</keyword>
<proteinExistence type="predicted"/>
<dbReference type="InterPro" id="IPR039422">
    <property type="entry name" value="MarR/SlyA-like"/>
</dbReference>
<dbReference type="Pfam" id="PF12802">
    <property type="entry name" value="MarR_2"/>
    <property type="match status" value="1"/>
</dbReference>
<dbReference type="SMART" id="SM00347">
    <property type="entry name" value="HTH_MARR"/>
    <property type="match status" value="1"/>
</dbReference>
<dbReference type="EMBL" id="CYSE01000006">
    <property type="protein sequence ID" value="CUH80623.1"/>
    <property type="molecule type" value="Genomic_DNA"/>
</dbReference>
<reference evidence="2 3" key="1">
    <citation type="submission" date="2015-09" db="EMBL/GenBank/DDBJ databases">
        <authorList>
            <consortium name="Swine Surveillance"/>
        </authorList>
    </citation>
    <scope>NUCLEOTIDE SEQUENCE [LARGE SCALE GENOMIC DNA]</scope>
    <source>
        <strain evidence="2 3">CECT 7648</strain>
    </source>
</reference>
<accession>A0A0P1GXP3</accession>
<dbReference type="Proteomes" id="UP000054935">
    <property type="component" value="Unassembled WGS sequence"/>
</dbReference>
<dbReference type="OrthoDB" id="8906692at2"/>
<feature type="domain" description="HTH marR-type" evidence="1">
    <location>
        <begin position="34"/>
        <end position="163"/>
    </location>
</feature>
<dbReference type="PROSITE" id="PS50995">
    <property type="entry name" value="HTH_MARR_2"/>
    <property type="match status" value="1"/>
</dbReference>
<dbReference type="RefSeq" id="WP_058248535.1">
    <property type="nucleotide sequence ID" value="NZ_CYSE01000006.1"/>
</dbReference>
<evidence type="ECO:0000313" key="3">
    <source>
        <dbReference type="Proteomes" id="UP000054935"/>
    </source>
</evidence>
<dbReference type="GO" id="GO:0003700">
    <property type="term" value="F:DNA-binding transcription factor activity"/>
    <property type="evidence" value="ECO:0007669"/>
    <property type="project" value="InterPro"/>
</dbReference>
<gene>
    <name evidence="2" type="ORF">TRN7648_03061</name>
</gene>
<dbReference type="STRING" id="441103.TRN7648_03061"/>
<dbReference type="InterPro" id="IPR000835">
    <property type="entry name" value="HTH_MarR-typ"/>
</dbReference>
<dbReference type="AlphaFoldDB" id="A0A0P1GXP3"/>
<sequence length="172" mass="18985">MTVDVDDLNALFTVEIEAEDGPPSRTLSFTRSPTVLLNFAANRFNRAAAKAYAQKFDIGIMDWRMLVMLTRVPGATVTQSAQTIGIDKAAISRSVARLEQRGLAVAGDVHANGRSRGWWLTEAGRALHDRVLVEALTRQKRLLDGFSPQEIATLTDMLGRFIDNLDRLNDDG</sequence>
<dbReference type="SUPFAM" id="SSF46785">
    <property type="entry name" value="Winged helix' DNA-binding domain"/>
    <property type="match status" value="1"/>
</dbReference>
<dbReference type="PANTHER" id="PTHR33164:SF43">
    <property type="entry name" value="HTH-TYPE TRANSCRIPTIONAL REPRESSOR YETL"/>
    <property type="match status" value="1"/>
</dbReference>
<evidence type="ECO:0000259" key="1">
    <source>
        <dbReference type="PROSITE" id="PS50995"/>
    </source>
</evidence>
<protein>
    <submittedName>
        <fullName evidence="2">Transcriptional regulator SlyA</fullName>
    </submittedName>
</protein>
<name>A0A0P1GXP3_9RHOB</name>
<dbReference type="PANTHER" id="PTHR33164">
    <property type="entry name" value="TRANSCRIPTIONAL REGULATOR, MARR FAMILY"/>
    <property type="match status" value="1"/>
</dbReference>
<dbReference type="InterPro" id="IPR036390">
    <property type="entry name" value="WH_DNA-bd_sf"/>
</dbReference>
<organism evidence="2 3">
    <name type="scientific">Tropicibacter naphthalenivorans</name>
    <dbReference type="NCBI Taxonomy" id="441103"/>
    <lineage>
        <taxon>Bacteria</taxon>
        <taxon>Pseudomonadati</taxon>
        <taxon>Pseudomonadota</taxon>
        <taxon>Alphaproteobacteria</taxon>
        <taxon>Rhodobacterales</taxon>
        <taxon>Roseobacteraceae</taxon>
        <taxon>Tropicibacter</taxon>
    </lineage>
</organism>
<evidence type="ECO:0000313" key="2">
    <source>
        <dbReference type="EMBL" id="CUH80623.1"/>
    </source>
</evidence>
<dbReference type="Gene3D" id="1.10.10.10">
    <property type="entry name" value="Winged helix-like DNA-binding domain superfamily/Winged helix DNA-binding domain"/>
    <property type="match status" value="1"/>
</dbReference>